<evidence type="ECO:0000313" key="1">
    <source>
        <dbReference type="EMBL" id="ACE92690.1"/>
    </source>
</evidence>
<proteinExistence type="predicted"/>
<evidence type="ECO:0000313" key="2">
    <source>
        <dbReference type="Proteomes" id="UP000008817"/>
    </source>
</evidence>
<dbReference type="AlphaFoldDB" id="B3PZ26"/>
<reference evidence="1 2" key="1">
    <citation type="submission" date="2008-04" db="EMBL/GenBank/DDBJ databases">
        <title>Genome diversity and DNA divergence of Rhizobium etli.</title>
        <authorList>
            <person name="Gonzalez V."/>
            <person name="Acosta J.L."/>
            <person name="Santamaria R.I."/>
            <person name="Bustos P."/>
            <person name="Hernandez-Gonzalez I.L."/>
            <person name="Fernandez J.L."/>
            <person name="Diaz R."/>
            <person name="Flores M."/>
            <person name="Mora J."/>
            <person name="Palacios R."/>
            <person name="Davila G."/>
        </authorList>
    </citation>
    <scope>NUCLEOTIDE SEQUENCE [LARGE SCALE GENOMIC DNA]</scope>
    <source>
        <strain evidence="1 2">CIAT 652</strain>
    </source>
</reference>
<dbReference type="Proteomes" id="UP000008817">
    <property type="component" value="Chromosome"/>
</dbReference>
<accession>B3PZ26</accession>
<gene>
    <name evidence="1" type="ordered locus">RHECIAT_CH0003752</name>
</gene>
<name>B3PZ26_RHIE6</name>
<dbReference type="KEGG" id="rec:RHECIAT_CH0003752"/>
<organism evidence="1 2">
    <name type="scientific">Rhizobium etli (strain CIAT 652)</name>
    <dbReference type="NCBI Taxonomy" id="491916"/>
    <lineage>
        <taxon>Bacteria</taxon>
        <taxon>Pseudomonadati</taxon>
        <taxon>Pseudomonadota</taxon>
        <taxon>Alphaproteobacteria</taxon>
        <taxon>Hyphomicrobiales</taxon>
        <taxon>Rhizobiaceae</taxon>
        <taxon>Rhizobium/Agrobacterium group</taxon>
        <taxon>Rhizobium</taxon>
    </lineage>
</organism>
<sequence>MTPAASAARHASCIQWKPCRWTLSRGMSLAHRKSAPTWRIMLCEIDDDFRGRCVGQLNLIKVVETLAILI</sequence>
<dbReference type="HOGENOM" id="CLU_2755032_0_0_5"/>
<dbReference type="EMBL" id="CP001074">
    <property type="protein sequence ID" value="ACE92690.1"/>
    <property type="molecule type" value="Genomic_DNA"/>
</dbReference>
<protein>
    <submittedName>
        <fullName evidence="1">Uncharacterized protein</fullName>
    </submittedName>
</protein>